<feature type="domain" description="TonB-dependent receptor-like beta-barrel" evidence="12">
    <location>
        <begin position="283"/>
        <end position="711"/>
    </location>
</feature>
<dbReference type="InterPro" id="IPR008969">
    <property type="entry name" value="CarboxyPept-like_regulatory"/>
</dbReference>
<dbReference type="InterPro" id="IPR039426">
    <property type="entry name" value="TonB-dep_rcpt-like"/>
</dbReference>
<dbReference type="Gene3D" id="2.40.170.20">
    <property type="entry name" value="TonB-dependent receptor, beta-barrel domain"/>
    <property type="match status" value="1"/>
</dbReference>
<dbReference type="Gene3D" id="2.60.40.1120">
    <property type="entry name" value="Carboxypeptidase-like, regulatory domain"/>
    <property type="match status" value="1"/>
</dbReference>
<dbReference type="Pfam" id="PF13715">
    <property type="entry name" value="CarbopepD_reg_2"/>
    <property type="match status" value="1"/>
</dbReference>
<keyword evidence="5" id="KW-0732">Signal</keyword>
<evidence type="ECO:0000256" key="3">
    <source>
        <dbReference type="ARBA" id="ARBA00022452"/>
    </source>
</evidence>
<comment type="caution">
    <text evidence="14">The sequence shown here is derived from an EMBL/GenBank/DDBJ whole genome shotgun (WGS) entry which is preliminary data.</text>
</comment>
<dbReference type="OrthoDB" id="9795928at2"/>
<dbReference type="InterPro" id="IPR012910">
    <property type="entry name" value="Plug_dom"/>
</dbReference>
<dbReference type="InterPro" id="IPR036942">
    <property type="entry name" value="Beta-barrel_TonB_sf"/>
</dbReference>
<evidence type="ECO:0000256" key="6">
    <source>
        <dbReference type="ARBA" id="ARBA00023077"/>
    </source>
</evidence>
<sequence>MNSPVPFMRMIWLASVLLFTVIGIGLAQNEISGKVTDAASQQPMPYVNVYLPEYHKGMQTDGAGKFEIKNISGGKVLVQFSHVGYKTISKLVSDEHEKNNLLVEMQPAFITTEEVVVSGGTYSTQHQNAMKIDLLKSRDIEQAGTPSFMDALARMPGVDLISKGPGVAKPVIRGLSMTNVLMLNNGVKMENFQFSENHPFLVDEFGTDRVEIIKGPASLLYGSDAVGGVINVVKEKPAPVGKIVGDYHIQYHSNTRGVVSNLGLKGSTDHFYWGLRGGLKSHADYRDGNNQYVPNSRFNEYSVKATAGWNNSLGLFRLYYDLNRPKIGMTVGDVIPLIHENGRENKYWYQDLTNHLFSSRNTLFIKKYKVDVNAAYQMNNRKLQTDNGKPVFEMVDMDLSTFSYEVKTYFPTMSTSEYILGIQGANKTNRNHEAPNHVLPDADVNDFSFFGLAQSTFFDKLKLQTGLRYDYRHISTEAEQNKDAVKNNYGNVSASFGATYDFSGKVLLRANVASAYRTPNIAELTENGLHGVRYEQGNTDLKSQRSYEMDMSFHWHTPGFMFDVSGFSNHINRYIFIAPTDATTTEGFKIYRYTQSDTHLYGGEVAVDVLPVHWLAINTNYSMVIGKQNSGGYLPFIPQNKLRTELRFQKHQLGVLHQAFFCVGSLLAAEQKHPALFETPTDGYFLLHAGVGTEIKWANQMIALSVRGNNLLNRAYVDHLSTLKDLGYDNMGRNISFSIRIPFGIN</sequence>
<protein>
    <submittedName>
        <fullName evidence="14">TonB-dependent receptor</fullName>
    </submittedName>
</protein>
<organism evidence="14 15">
    <name type="scientific">Prolixibacter bellariivorans</name>
    <dbReference type="NCBI Taxonomy" id="314319"/>
    <lineage>
        <taxon>Bacteria</taxon>
        <taxon>Pseudomonadati</taxon>
        <taxon>Bacteroidota</taxon>
        <taxon>Bacteroidia</taxon>
        <taxon>Marinilabiliales</taxon>
        <taxon>Prolixibacteraceae</taxon>
        <taxon>Prolixibacter</taxon>
    </lineage>
</organism>
<keyword evidence="2 10" id="KW-0813">Transport</keyword>
<proteinExistence type="inferred from homology"/>
<evidence type="ECO:0000313" key="15">
    <source>
        <dbReference type="Proteomes" id="UP000391834"/>
    </source>
</evidence>
<evidence type="ECO:0000259" key="12">
    <source>
        <dbReference type="Pfam" id="PF00593"/>
    </source>
</evidence>
<keyword evidence="7 10" id="KW-0472">Membrane</keyword>
<dbReference type="GO" id="GO:0044718">
    <property type="term" value="P:siderophore transmembrane transport"/>
    <property type="evidence" value="ECO:0007669"/>
    <property type="project" value="TreeGrafter"/>
</dbReference>
<dbReference type="PANTHER" id="PTHR30069:SF29">
    <property type="entry name" value="HEMOGLOBIN AND HEMOGLOBIN-HAPTOGLOBIN-BINDING PROTEIN 1-RELATED"/>
    <property type="match status" value="1"/>
</dbReference>
<dbReference type="SUPFAM" id="SSF49464">
    <property type="entry name" value="Carboxypeptidase regulatory domain-like"/>
    <property type="match status" value="1"/>
</dbReference>
<comment type="subcellular location">
    <subcellularLocation>
        <location evidence="1 10">Cell outer membrane</location>
        <topology evidence="1 10">Multi-pass membrane protein</topology>
    </subcellularLocation>
</comment>
<gene>
    <name evidence="14" type="primary">phuR</name>
    <name evidence="14" type="ORF">PbJCM13498_02150</name>
</gene>
<dbReference type="InterPro" id="IPR037066">
    <property type="entry name" value="Plug_dom_sf"/>
</dbReference>
<dbReference type="Pfam" id="PF07715">
    <property type="entry name" value="Plug"/>
    <property type="match status" value="1"/>
</dbReference>
<keyword evidence="9 10" id="KW-0998">Cell outer membrane</keyword>
<dbReference type="CDD" id="cd01347">
    <property type="entry name" value="ligand_gated_channel"/>
    <property type="match status" value="1"/>
</dbReference>
<dbReference type="RefSeq" id="WP_036984672.1">
    <property type="nucleotide sequence ID" value="NZ_BLAX01000001.1"/>
</dbReference>
<dbReference type="SUPFAM" id="SSF56935">
    <property type="entry name" value="Porins"/>
    <property type="match status" value="1"/>
</dbReference>
<dbReference type="PROSITE" id="PS52016">
    <property type="entry name" value="TONB_DEPENDENT_REC_3"/>
    <property type="match status" value="1"/>
</dbReference>
<evidence type="ECO:0000259" key="13">
    <source>
        <dbReference type="Pfam" id="PF07715"/>
    </source>
</evidence>
<name>A0A5M4ATX1_9BACT</name>
<evidence type="ECO:0000256" key="2">
    <source>
        <dbReference type="ARBA" id="ARBA00022448"/>
    </source>
</evidence>
<keyword evidence="8 14" id="KW-0675">Receptor</keyword>
<evidence type="ECO:0000256" key="7">
    <source>
        <dbReference type="ARBA" id="ARBA00023136"/>
    </source>
</evidence>
<reference evidence="14 15" key="1">
    <citation type="submission" date="2019-10" db="EMBL/GenBank/DDBJ databases">
        <title>Prolixibacter strains distinguished by the presence of nitrate reductase genes were adept at nitrate-dependent anaerobic corrosion of metallic iron and carbon steel.</title>
        <authorList>
            <person name="Iino T."/>
            <person name="Shono N."/>
            <person name="Ito K."/>
            <person name="Nakamura R."/>
            <person name="Sueoka K."/>
            <person name="Harayama S."/>
            <person name="Ohkuma M."/>
        </authorList>
    </citation>
    <scope>NUCLEOTIDE SEQUENCE [LARGE SCALE GENOMIC DNA]</scope>
    <source>
        <strain evidence="14 15">JCM 13498</strain>
    </source>
</reference>
<dbReference type="GO" id="GO:0015344">
    <property type="term" value="F:siderophore uptake transmembrane transporter activity"/>
    <property type="evidence" value="ECO:0007669"/>
    <property type="project" value="TreeGrafter"/>
</dbReference>
<evidence type="ECO:0000256" key="11">
    <source>
        <dbReference type="RuleBase" id="RU003357"/>
    </source>
</evidence>
<evidence type="ECO:0000256" key="10">
    <source>
        <dbReference type="PROSITE-ProRule" id="PRU01360"/>
    </source>
</evidence>
<evidence type="ECO:0000256" key="5">
    <source>
        <dbReference type="ARBA" id="ARBA00022729"/>
    </source>
</evidence>
<dbReference type="EMBL" id="BLAX01000001">
    <property type="protein sequence ID" value="GET31352.1"/>
    <property type="molecule type" value="Genomic_DNA"/>
</dbReference>
<keyword evidence="4 10" id="KW-0812">Transmembrane</keyword>
<evidence type="ECO:0000256" key="9">
    <source>
        <dbReference type="ARBA" id="ARBA00023237"/>
    </source>
</evidence>
<dbReference type="PANTHER" id="PTHR30069">
    <property type="entry name" value="TONB-DEPENDENT OUTER MEMBRANE RECEPTOR"/>
    <property type="match status" value="1"/>
</dbReference>
<dbReference type="AlphaFoldDB" id="A0A5M4ATX1"/>
<evidence type="ECO:0000256" key="4">
    <source>
        <dbReference type="ARBA" id="ARBA00022692"/>
    </source>
</evidence>
<keyword evidence="3 10" id="KW-1134">Transmembrane beta strand</keyword>
<evidence type="ECO:0000313" key="14">
    <source>
        <dbReference type="EMBL" id="GET31352.1"/>
    </source>
</evidence>
<keyword evidence="15" id="KW-1185">Reference proteome</keyword>
<feature type="domain" description="TonB-dependent receptor plug" evidence="13">
    <location>
        <begin position="129"/>
        <end position="229"/>
    </location>
</feature>
<evidence type="ECO:0000256" key="1">
    <source>
        <dbReference type="ARBA" id="ARBA00004571"/>
    </source>
</evidence>
<dbReference type="Pfam" id="PF00593">
    <property type="entry name" value="TonB_dep_Rec_b-barrel"/>
    <property type="match status" value="1"/>
</dbReference>
<comment type="similarity">
    <text evidence="10 11">Belongs to the TonB-dependent receptor family.</text>
</comment>
<dbReference type="Proteomes" id="UP000391834">
    <property type="component" value="Unassembled WGS sequence"/>
</dbReference>
<dbReference type="Gene3D" id="2.170.130.10">
    <property type="entry name" value="TonB-dependent receptor, plug domain"/>
    <property type="match status" value="1"/>
</dbReference>
<dbReference type="InterPro" id="IPR000531">
    <property type="entry name" value="Beta-barrel_TonB"/>
</dbReference>
<accession>A0A5M4ATX1</accession>
<keyword evidence="6 11" id="KW-0798">TonB box</keyword>
<evidence type="ECO:0000256" key="8">
    <source>
        <dbReference type="ARBA" id="ARBA00023170"/>
    </source>
</evidence>
<dbReference type="GO" id="GO:0009279">
    <property type="term" value="C:cell outer membrane"/>
    <property type="evidence" value="ECO:0007669"/>
    <property type="project" value="UniProtKB-SubCell"/>
</dbReference>